<feature type="signal peptide" evidence="43">
    <location>
        <begin position="1"/>
        <end position="20"/>
    </location>
</feature>
<comment type="catalytic activity">
    <reaction evidence="40">
        <text>1,2-dihexadecanoyl-sn-glycero-3-phosphocholine + 2 H2O = sn-glycerol 3-phosphocholine + 2 hexadecanoate + 2 H(+)</text>
        <dbReference type="Rhea" id="RHEA:40975"/>
        <dbReference type="ChEBI" id="CHEBI:7896"/>
        <dbReference type="ChEBI" id="CHEBI:15377"/>
        <dbReference type="ChEBI" id="CHEBI:15378"/>
        <dbReference type="ChEBI" id="CHEBI:16870"/>
        <dbReference type="ChEBI" id="CHEBI:72999"/>
    </reaction>
    <physiologicalReaction direction="left-to-right" evidence="40">
        <dbReference type="Rhea" id="RHEA:40976"/>
    </physiologicalReaction>
</comment>
<comment type="catalytic activity">
    <reaction evidence="21">
        <text>1-hexadecanoyl-2-(9Z)-octadecenoyl-3-octadecanoyl-sn-glycerol + H2O = 2-(9Z-octadecenoyl)-3-octadecanoyl-sn-glycerol + hexadecanoate + H(+)</text>
        <dbReference type="Rhea" id="RHEA:41107"/>
        <dbReference type="ChEBI" id="CHEBI:7896"/>
        <dbReference type="ChEBI" id="CHEBI:15377"/>
        <dbReference type="ChEBI" id="CHEBI:15378"/>
        <dbReference type="ChEBI" id="CHEBI:75558"/>
        <dbReference type="ChEBI" id="CHEBI:77623"/>
    </reaction>
    <physiologicalReaction direction="left-to-right" evidence="21">
        <dbReference type="Rhea" id="RHEA:41108"/>
    </physiologicalReaction>
</comment>
<evidence type="ECO:0000313" key="44">
    <source>
        <dbReference type="Proteomes" id="UP000887566"/>
    </source>
</evidence>
<evidence type="ECO:0000256" key="4">
    <source>
        <dbReference type="ARBA" id="ARBA00022475"/>
    </source>
</evidence>
<dbReference type="CDD" id="cd01824">
    <property type="entry name" value="Phospholipase_B_like"/>
    <property type="match status" value="1"/>
</dbReference>
<evidence type="ECO:0000256" key="29">
    <source>
        <dbReference type="ARBA" id="ARBA00048227"/>
    </source>
</evidence>
<evidence type="ECO:0000256" key="16">
    <source>
        <dbReference type="ARBA" id="ARBA00029723"/>
    </source>
</evidence>
<comment type="catalytic activity">
    <reaction evidence="23">
        <text>1-(9Z-octadecenoyl)-glycerol + H2O = glycerol + (9Z)-octadecenoate + H(+)</text>
        <dbReference type="Rhea" id="RHEA:38487"/>
        <dbReference type="ChEBI" id="CHEBI:15377"/>
        <dbReference type="ChEBI" id="CHEBI:15378"/>
        <dbReference type="ChEBI" id="CHEBI:17754"/>
        <dbReference type="ChEBI" id="CHEBI:30823"/>
        <dbReference type="ChEBI" id="CHEBI:75342"/>
    </reaction>
    <physiologicalReaction direction="left-to-right" evidence="23">
        <dbReference type="Rhea" id="RHEA:38488"/>
    </physiologicalReaction>
</comment>
<evidence type="ECO:0000256" key="42">
    <source>
        <dbReference type="ARBA" id="ARBA00049461"/>
    </source>
</evidence>
<evidence type="ECO:0000256" key="38">
    <source>
        <dbReference type="ARBA" id="ARBA00048872"/>
    </source>
</evidence>
<dbReference type="GO" id="GO:0004623">
    <property type="term" value="F:phospholipase A2 activity"/>
    <property type="evidence" value="ECO:0007669"/>
    <property type="project" value="UniProtKB-EC"/>
</dbReference>
<evidence type="ECO:0000256" key="5">
    <source>
        <dbReference type="ARBA" id="ARBA00022692"/>
    </source>
</evidence>
<keyword evidence="11" id="KW-0472">Membrane</keyword>
<dbReference type="SUPFAM" id="SSF52266">
    <property type="entry name" value="SGNH hydrolase"/>
    <property type="match status" value="1"/>
</dbReference>
<evidence type="ECO:0000256" key="8">
    <source>
        <dbReference type="ARBA" id="ARBA00022801"/>
    </source>
</evidence>
<keyword evidence="4" id="KW-1003">Cell membrane</keyword>
<evidence type="ECO:0000256" key="20">
    <source>
        <dbReference type="ARBA" id="ARBA00045916"/>
    </source>
</evidence>
<comment type="catalytic activity">
    <reaction evidence="26">
        <text>1-hexadecanoyl-2-(9Z-octadecenoyl)-sn-glycero-3-phospho-(1'-sn-glycerol) + H2O = 1-hexadecanoyl-sn-glycero-3-phospho-(1'-sn-glycerol) + (9Z)-octadecenoate + H(+)</text>
        <dbReference type="Rhea" id="RHEA:40919"/>
        <dbReference type="ChEBI" id="CHEBI:15377"/>
        <dbReference type="ChEBI" id="CHEBI:15378"/>
        <dbReference type="ChEBI" id="CHEBI:30823"/>
        <dbReference type="ChEBI" id="CHEBI:72841"/>
        <dbReference type="ChEBI" id="CHEBI:75158"/>
    </reaction>
    <physiologicalReaction direction="left-to-right" evidence="26">
        <dbReference type="Rhea" id="RHEA:40920"/>
    </physiologicalReaction>
</comment>
<evidence type="ECO:0000313" key="45">
    <source>
        <dbReference type="WBParaSite" id="PSAMB.scaffold183size68339.g3087.t1"/>
    </source>
</evidence>
<evidence type="ECO:0000256" key="40">
    <source>
        <dbReference type="ARBA" id="ARBA00049363"/>
    </source>
</evidence>
<evidence type="ECO:0000256" key="23">
    <source>
        <dbReference type="ARBA" id="ARBA00047438"/>
    </source>
</evidence>
<keyword evidence="5" id="KW-0812">Transmembrane</keyword>
<keyword evidence="6 43" id="KW-0732">Signal</keyword>
<dbReference type="GO" id="GO:0016324">
    <property type="term" value="C:apical plasma membrane"/>
    <property type="evidence" value="ECO:0007669"/>
    <property type="project" value="UniProtKB-SubCell"/>
</dbReference>
<evidence type="ECO:0000256" key="27">
    <source>
        <dbReference type="ARBA" id="ARBA00048049"/>
    </source>
</evidence>
<evidence type="ECO:0000256" key="13">
    <source>
        <dbReference type="ARBA" id="ARBA00023369"/>
    </source>
</evidence>
<evidence type="ECO:0000256" key="37">
    <source>
        <dbReference type="ARBA" id="ARBA00048869"/>
    </source>
</evidence>
<evidence type="ECO:0000256" key="32">
    <source>
        <dbReference type="ARBA" id="ARBA00048386"/>
    </source>
</evidence>
<evidence type="ECO:0000256" key="18">
    <source>
        <dbReference type="ARBA" id="ARBA00031485"/>
    </source>
</evidence>
<evidence type="ECO:0000256" key="28">
    <source>
        <dbReference type="ARBA" id="ARBA00048058"/>
    </source>
</evidence>
<dbReference type="PANTHER" id="PTHR21325">
    <property type="entry name" value="PHOSPHOLIPASE B, PLB1"/>
    <property type="match status" value="1"/>
</dbReference>
<evidence type="ECO:0000256" key="34">
    <source>
        <dbReference type="ARBA" id="ARBA00048613"/>
    </source>
</evidence>
<dbReference type="Pfam" id="PF00657">
    <property type="entry name" value="Lipase_GDSL"/>
    <property type="match status" value="1"/>
</dbReference>
<evidence type="ECO:0000256" key="15">
    <source>
        <dbReference type="ARBA" id="ARBA00023422"/>
    </source>
</evidence>
<comment type="catalytic activity">
    <reaction evidence="38">
        <text>1-O-hexadecyl-2-(9Z)-octadecenoyl-sn-glycero-3-phosphocholine + H2O = 1-O-hexadecyl-sn-glycero-3-phosphocholine + (9Z)-octadecenoate + H(+)</text>
        <dbReference type="Rhea" id="RHEA:40915"/>
        <dbReference type="ChEBI" id="CHEBI:15377"/>
        <dbReference type="ChEBI" id="CHEBI:15378"/>
        <dbReference type="ChEBI" id="CHEBI:30823"/>
        <dbReference type="ChEBI" id="CHEBI:34112"/>
        <dbReference type="ChEBI" id="CHEBI:64496"/>
    </reaction>
    <physiologicalReaction direction="left-to-right" evidence="38">
        <dbReference type="Rhea" id="RHEA:40916"/>
    </physiologicalReaction>
</comment>
<dbReference type="FunFam" id="3.40.50.1110:FF:000005">
    <property type="entry name" value="Phospholipase B1"/>
    <property type="match status" value="1"/>
</dbReference>
<evidence type="ECO:0000256" key="21">
    <source>
        <dbReference type="ARBA" id="ARBA00047324"/>
    </source>
</evidence>
<dbReference type="InterPro" id="IPR035547">
    <property type="entry name" value="Phospholipase_B"/>
</dbReference>
<dbReference type="InterPro" id="IPR038885">
    <property type="entry name" value="PLB1"/>
</dbReference>
<comment type="catalytic activity">
    <reaction evidence="31">
        <text>1-octadecanoyl-2-(9Z,12Z)-octadecadienoyl-sn-glycerol + H2O = 1-octadecanoyl-sn-glycerol + (9Z,12Z)-octadecadienoate + H(+)</text>
        <dbReference type="Rhea" id="RHEA:40927"/>
        <dbReference type="ChEBI" id="CHEBI:15377"/>
        <dbReference type="ChEBI" id="CHEBI:15378"/>
        <dbReference type="ChEBI" id="CHEBI:30245"/>
        <dbReference type="ChEBI" id="CHEBI:75550"/>
        <dbReference type="ChEBI" id="CHEBI:77097"/>
    </reaction>
    <physiologicalReaction direction="left-to-right" evidence="31">
        <dbReference type="Rhea" id="RHEA:40928"/>
    </physiologicalReaction>
</comment>
<comment type="catalytic activity">
    <reaction evidence="15">
        <text>a 1,2-diacyl-sn-glycero-3-phosphocholine + H2O = a 1-acyl-sn-glycero-3-phosphocholine + a fatty acid + H(+)</text>
        <dbReference type="Rhea" id="RHEA:15801"/>
        <dbReference type="ChEBI" id="CHEBI:15377"/>
        <dbReference type="ChEBI" id="CHEBI:15378"/>
        <dbReference type="ChEBI" id="CHEBI:28868"/>
        <dbReference type="ChEBI" id="CHEBI:57643"/>
        <dbReference type="ChEBI" id="CHEBI:58168"/>
        <dbReference type="EC" id="3.1.1.4"/>
    </reaction>
    <physiologicalReaction direction="left-to-right" evidence="15">
        <dbReference type="Rhea" id="RHEA:15802"/>
    </physiologicalReaction>
</comment>
<keyword evidence="44" id="KW-1185">Reference proteome</keyword>
<dbReference type="Gene3D" id="3.40.50.1110">
    <property type="entry name" value="SGNH hydrolase"/>
    <property type="match status" value="1"/>
</dbReference>
<proteinExistence type="inferred from homology"/>
<comment type="catalytic activity">
    <reaction evidence="13">
        <text>a triacylglycerol + H2O = a diacylglycerol + a fatty acid + H(+)</text>
        <dbReference type="Rhea" id="RHEA:12044"/>
        <dbReference type="ChEBI" id="CHEBI:15377"/>
        <dbReference type="ChEBI" id="CHEBI:15378"/>
        <dbReference type="ChEBI" id="CHEBI:17855"/>
        <dbReference type="ChEBI" id="CHEBI:18035"/>
        <dbReference type="ChEBI" id="CHEBI:28868"/>
        <dbReference type="EC" id="3.1.1.3"/>
    </reaction>
    <physiologicalReaction direction="left-to-right" evidence="13">
        <dbReference type="Rhea" id="RHEA:12045"/>
    </physiologicalReaction>
</comment>
<evidence type="ECO:0000256" key="26">
    <source>
        <dbReference type="ARBA" id="ARBA00048015"/>
    </source>
</evidence>
<dbReference type="GO" id="GO:0006644">
    <property type="term" value="P:phospholipid metabolic process"/>
    <property type="evidence" value="ECO:0007669"/>
    <property type="project" value="TreeGrafter"/>
</dbReference>
<comment type="function">
    <text evidence="20">Calcium-independent membrane-associated phospholipase that catalyzes complete diacylation of phospholipids by hydrolyzing both sn-1 and sn-2 fatty acyl chains attached to the glycerol backbone (phospholipase B activity). Has dual phospholipase and lysophospholipase activities toward diacylphospholipids. Preferentially cleaves sn-2 ester bonds over sn-1 bonds. Acts as a lipase toward glycerolipid substrates. Hydrolyzes fatty acyl chains of diacylglycerols with preference for the sn-2 position and of triacylglycerols with not positional selectivity. May also hydrolyze long chain retinyl esters such as retinyl palmitate. May contribute to digestion of dietary phospholipids, glycerolipids and retinoids, facilitating lipid absorption at the brush border.</text>
</comment>
<comment type="catalytic activity">
    <reaction evidence="25">
        <text>2,3-di-(9Z)-octadecenoyl-sn-glycerol + H2O = 3-(9Z-octadecenoyl)-sn-glycerol + (9Z)-octadecenoate + H(+)</text>
        <dbReference type="Rhea" id="RHEA:42604"/>
        <dbReference type="ChEBI" id="CHEBI:15377"/>
        <dbReference type="ChEBI" id="CHEBI:15378"/>
        <dbReference type="ChEBI" id="CHEBI:30823"/>
        <dbReference type="ChEBI" id="CHEBI:75824"/>
        <dbReference type="ChEBI" id="CHEBI:75938"/>
    </reaction>
    <physiologicalReaction direction="left-to-right" evidence="25">
        <dbReference type="Rhea" id="RHEA:42605"/>
    </physiologicalReaction>
</comment>
<evidence type="ECO:0000256" key="25">
    <source>
        <dbReference type="ARBA" id="ARBA00048011"/>
    </source>
</evidence>
<organism evidence="44 45">
    <name type="scientific">Plectus sambesii</name>
    <dbReference type="NCBI Taxonomy" id="2011161"/>
    <lineage>
        <taxon>Eukaryota</taxon>
        <taxon>Metazoa</taxon>
        <taxon>Ecdysozoa</taxon>
        <taxon>Nematoda</taxon>
        <taxon>Chromadorea</taxon>
        <taxon>Plectida</taxon>
        <taxon>Plectina</taxon>
        <taxon>Plectoidea</taxon>
        <taxon>Plectidae</taxon>
        <taxon>Plectus</taxon>
    </lineage>
</organism>
<evidence type="ECO:0000256" key="6">
    <source>
        <dbReference type="ARBA" id="ARBA00022729"/>
    </source>
</evidence>
<comment type="catalytic activity">
    <reaction evidence="30">
        <text>1-hexadecanoyl-2-(9Z,12Z-octadecadienoyl)-sn-glycero-3-phosphocholine + H2O = 2-(9Z,12Z-octadecadienoyl)-sn-glycero-3-phosphocholine + hexadecanoate + H(+)</text>
        <dbReference type="Rhea" id="RHEA:40971"/>
        <dbReference type="ChEBI" id="CHEBI:7896"/>
        <dbReference type="ChEBI" id="CHEBI:15377"/>
        <dbReference type="ChEBI" id="CHEBI:15378"/>
        <dbReference type="ChEBI" id="CHEBI:73002"/>
        <dbReference type="ChEBI" id="CHEBI:76084"/>
    </reaction>
    <physiologicalReaction direction="left-to-right" evidence="30">
        <dbReference type="Rhea" id="RHEA:40972"/>
    </physiologicalReaction>
</comment>
<name>A0A914VD14_9BILA</name>
<dbReference type="GO" id="GO:0004622">
    <property type="term" value="F:phosphatidylcholine lysophospholipase activity"/>
    <property type="evidence" value="ECO:0007669"/>
    <property type="project" value="UniProtKB-EC"/>
</dbReference>
<comment type="catalytic activity">
    <reaction evidence="41">
        <text>1,3-di-(9Z-octadecenoyl)-glycerol + H2O = 1-(9Z-octadecenoyl)-glycerol + (9Z)-octadecenoate + H(+)</text>
        <dbReference type="Rhea" id="RHEA:39939"/>
        <dbReference type="ChEBI" id="CHEBI:15377"/>
        <dbReference type="ChEBI" id="CHEBI:15378"/>
        <dbReference type="ChEBI" id="CHEBI:30823"/>
        <dbReference type="ChEBI" id="CHEBI:75342"/>
        <dbReference type="ChEBI" id="CHEBI:75735"/>
    </reaction>
    <physiologicalReaction direction="left-to-right" evidence="41">
        <dbReference type="Rhea" id="RHEA:39940"/>
    </physiologicalReaction>
</comment>
<evidence type="ECO:0000256" key="36">
    <source>
        <dbReference type="ARBA" id="ARBA00048699"/>
    </source>
</evidence>
<dbReference type="InterPro" id="IPR001087">
    <property type="entry name" value="GDSL"/>
</dbReference>
<comment type="catalytic activity">
    <reaction evidence="36">
        <text>1-hexadecanoyl-2-(9Z-octadecenoyl)-sn-glycero-3-phosphocholine + H2O = 1-hexadecanoyl-sn-glycero-3-phosphocholine + (9Z)-octadecenoate + H(+)</text>
        <dbReference type="Rhea" id="RHEA:38779"/>
        <dbReference type="ChEBI" id="CHEBI:15377"/>
        <dbReference type="ChEBI" id="CHEBI:15378"/>
        <dbReference type="ChEBI" id="CHEBI:30823"/>
        <dbReference type="ChEBI" id="CHEBI:72998"/>
        <dbReference type="ChEBI" id="CHEBI:73001"/>
    </reaction>
    <physiologicalReaction direction="left-to-right" evidence="36">
        <dbReference type="Rhea" id="RHEA:38780"/>
    </physiologicalReaction>
</comment>
<evidence type="ECO:0000256" key="22">
    <source>
        <dbReference type="ARBA" id="ARBA00047363"/>
    </source>
</evidence>
<evidence type="ECO:0000256" key="41">
    <source>
        <dbReference type="ARBA" id="ARBA00049372"/>
    </source>
</evidence>
<dbReference type="PANTHER" id="PTHR21325:SF31">
    <property type="entry name" value="GH22081P-RELATED"/>
    <property type="match status" value="1"/>
</dbReference>
<evidence type="ECO:0000256" key="24">
    <source>
        <dbReference type="ARBA" id="ARBA00047459"/>
    </source>
</evidence>
<evidence type="ECO:0000256" key="14">
    <source>
        <dbReference type="ARBA" id="ARBA00023408"/>
    </source>
</evidence>
<evidence type="ECO:0000256" key="19">
    <source>
        <dbReference type="ARBA" id="ARBA00033022"/>
    </source>
</evidence>
<evidence type="ECO:0000256" key="3">
    <source>
        <dbReference type="ARBA" id="ARBA00015133"/>
    </source>
</evidence>
<comment type="catalytic activity">
    <reaction evidence="42">
        <text>2-(9Z-octadecenoyl)-glycerol + H2O = glycerol + (9Z)-octadecenoate + H(+)</text>
        <dbReference type="Rhea" id="RHEA:38491"/>
        <dbReference type="ChEBI" id="CHEBI:15377"/>
        <dbReference type="ChEBI" id="CHEBI:15378"/>
        <dbReference type="ChEBI" id="CHEBI:17754"/>
        <dbReference type="ChEBI" id="CHEBI:30823"/>
        <dbReference type="ChEBI" id="CHEBI:73990"/>
    </reaction>
    <physiologicalReaction direction="left-to-right" evidence="42">
        <dbReference type="Rhea" id="RHEA:38492"/>
    </physiologicalReaction>
</comment>
<keyword evidence="10" id="KW-0443">Lipid metabolism</keyword>
<comment type="catalytic activity">
    <reaction evidence="14">
        <text>1-hexadecanoyl-2-(9Z,12Z-octadecadienoyl)-sn-glycero-3-phosphocholine + H2O = (9Z,12Z)-octadecadienoate + 1-hexadecanoyl-sn-glycero-3-phosphocholine + H(+)</text>
        <dbReference type="Rhea" id="RHEA:40811"/>
        <dbReference type="ChEBI" id="CHEBI:15377"/>
        <dbReference type="ChEBI" id="CHEBI:15378"/>
        <dbReference type="ChEBI" id="CHEBI:30245"/>
        <dbReference type="ChEBI" id="CHEBI:72998"/>
        <dbReference type="ChEBI" id="CHEBI:73002"/>
    </reaction>
    <physiologicalReaction direction="left-to-right" evidence="14">
        <dbReference type="Rhea" id="RHEA:40812"/>
    </physiologicalReaction>
</comment>
<comment type="subcellular location">
    <subcellularLocation>
        <location evidence="1">Apical cell membrane</location>
        <topology evidence="1">Single-pass type I membrane protein</topology>
    </subcellularLocation>
</comment>
<protein>
    <recommendedName>
        <fullName evidence="3">Phospholipase B1, membrane-associated</fullName>
    </recommendedName>
    <alternativeName>
        <fullName evidence="16">Lysophospholipase</fullName>
    </alternativeName>
    <alternativeName>
        <fullName evidence="17">Phospholipase A2</fullName>
    </alternativeName>
    <alternativeName>
        <fullName evidence="19">Phospholipase B/lipase</fullName>
    </alternativeName>
    <alternativeName>
        <fullName evidence="18">Triacylglycerol lipase</fullName>
    </alternativeName>
</protein>
<comment type="catalytic activity">
    <reaction evidence="28">
        <text>1,2-di-(9Z-octadecenoyl)-sn-glycero-3-phosphocholine + H2O = 1-(9Z-octadecenoyl)-sn-glycero-3-phosphocholine + (9Z)-octadecenoate + H(+)</text>
        <dbReference type="Rhea" id="RHEA:40923"/>
        <dbReference type="ChEBI" id="CHEBI:15377"/>
        <dbReference type="ChEBI" id="CHEBI:15378"/>
        <dbReference type="ChEBI" id="CHEBI:28610"/>
        <dbReference type="ChEBI" id="CHEBI:30823"/>
        <dbReference type="ChEBI" id="CHEBI:74669"/>
    </reaction>
    <physiologicalReaction direction="left-to-right" evidence="28">
        <dbReference type="Rhea" id="RHEA:40924"/>
    </physiologicalReaction>
</comment>
<evidence type="ECO:0000256" key="12">
    <source>
        <dbReference type="ARBA" id="ARBA00023180"/>
    </source>
</evidence>
<dbReference type="InterPro" id="IPR036514">
    <property type="entry name" value="SGNH_hydro_sf"/>
</dbReference>
<evidence type="ECO:0000256" key="31">
    <source>
        <dbReference type="ARBA" id="ARBA00048374"/>
    </source>
</evidence>
<dbReference type="Proteomes" id="UP000887566">
    <property type="component" value="Unplaced"/>
</dbReference>
<keyword evidence="12" id="KW-0325">Glycoprotein</keyword>
<comment type="catalytic activity">
    <reaction evidence="24">
        <text>1-hexadecanoyl-2-(9Z)-octadecenoyl-3-octadecanoyl-sn-glycerol + H2O = 1-hexadecanoyl-2-(9Z-octadecenoyl)-sn-glycerol + octadecanoate + H(+)</text>
        <dbReference type="Rhea" id="RHEA:41111"/>
        <dbReference type="ChEBI" id="CHEBI:15377"/>
        <dbReference type="ChEBI" id="CHEBI:15378"/>
        <dbReference type="ChEBI" id="CHEBI:25629"/>
        <dbReference type="ChEBI" id="CHEBI:75466"/>
        <dbReference type="ChEBI" id="CHEBI:77623"/>
    </reaction>
    <physiologicalReaction direction="left-to-right" evidence="24">
        <dbReference type="Rhea" id="RHEA:41112"/>
    </physiologicalReaction>
</comment>
<evidence type="ECO:0000256" key="7">
    <source>
        <dbReference type="ARBA" id="ARBA00022737"/>
    </source>
</evidence>
<keyword evidence="7" id="KW-0677">Repeat</keyword>
<comment type="catalytic activity">
    <reaction evidence="34">
        <text>1-hexadecanoyl-2-(9Z-octadecenoyl)-sn-glycero-3-phosphoethanolamine + H2O = 1-hexadecanoyl-sn-glycero-3-phosphoethanolamine + (9Z)-octadecenoate + H(+)</text>
        <dbReference type="Rhea" id="RHEA:40911"/>
        <dbReference type="ChEBI" id="CHEBI:15377"/>
        <dbReference type="ChEBI" id="CHEBI:15378"/>
        <dbReference type="ChEBI" id="CHEBI:30823"/>
        <dbReference type="ChEBI" id="CHEBI:73004"/>
        <dbReference type="ChEBI" id="CHEBI:73007"/>
    </reaction>
    <physiologicalReaction direction="left-to-right" evidence="34">
        <dbReference type="Rhea" id="RHEA:40912"/>
    </physiologicalReaction>
</comment>
<comment type="catalytic activity">
    <reaction evidence="39">
        <text>1-hexadecanoyl-2-(9Z)-octadecenoyl-3-octadecanoyl-sn-glycerol + H2O = 1-hexadecanoyl-3-octadecanoyl-sn-glycerol + (9Z)-octadecenoate + H(+)</text>
        <dbReference type="Rhea" id="RHEA:41103"/>
        <dbReference type="ChEBI" id="CHEBI:15377"/>
        <dbReference type="ChEBI" id="CHEBI:15378"/>
        <dbReference type="ChEBI" id="CHEBI:30823"/>
        <dbReference type="ChEBI" id="CHEBI:77623"/>
        <dbReference type="ChEBI" id="CHEBI:77624"/>
    </reaction>
    <physiologicalReaction direction="left-to-right" evidence="39">
        <dbReference type="Rhea" id="RHEA:41104"/>
    </physiologicalReaction>
</comment>
<evidence type="ECO:0000256" key="2">
    <source>
        <dbReference type="ARBA" id="ARBA00009979"/>
    </source>
</evidence>
<comment type="catalytic activity">
    <reaction evidence="29">
        <text>1,2-dihexadecanoyl-sn-glycero-3-phosphocholine + H2O = 1-hexadecanoyl-sn-glycero-3-phosphocholine + hexadecanoate + H(+)</text>
        <dbReference type="Rhea" id="RHEA:41223"/>
        <dbReference type="ChEBI" id="CHEBI:7896"/>
        <dbReference type="ChEBI" id="CHEBI:15377"/>
        <dbReference type="ChEBI" id="CHEBI:15378"/>
        <dbReference type="ChEBI" id="CHEBI:72998"/>
        <dbReference type="ChEBI" id="CHEBI:72999"/>
    </reaction>
    <physiologicalReaction direction="left-to-right" evidence="29">
        <dbReference type="Rhea" id="RHEA:41224"/>
    </physiologicalReaction>
</comment>
<evidence type="ECO:0000256" key="11">
    <source>
        <dbReference type="ARBA" id="ARBA00023136"/>
    </source>
</evidence>
<comment type="catalytic activity">
    <reaction evidence="32">
        <text>1,2,3-tri-(9Z-octadecenoyl)-glycerol + H2O = di-(9Z)-octadecenoylglycerol + (9Z)-octadecenoate + H(+)</text>
        <dbReference type="Rhea" id="RHEA:38575"/>
        <dbReference type="ChEBI" id="CHEBI:15377"/>
        <dbReference type="ChEBI" id="CHEBI:15378"/>
        <dbReference type="ChEBI" id="CHEBI:30823"/>
        <dbReference type="ChEBI" id="CHEBI:53753"/>
        <dbReference type="ChEBI" id="CHEBI:75945"/>
    </reaction>
    <physiologicalReaction direction="left-to-right" evidence="32">
        <dbReference type="Rhea" id="RHEA:38576"/>
    </physiologicalReaction>
</comment>
<evidence type="ECO:0000256" key="30">
    <source>
        <dbReference type="ARBA" id="ARBA00048362"/>
    </source>
</evidence>
<evidence type="ECO:0000256" key="39">
    <source>
        <dbReference type="ARBA" id="ARBA00048939"/>
    </source>
</evidence>
<feature type="chain" id="PRO_5036880122" description="Phospholipase B1, membrane-associated" evidence="43">
    <location>
        <begin position="21"/>
        <end position="383"/>
    </location>
</feature>
<evidence type="ECO:0000256" key="10">
    <source>
        <dbReference type="ARBA" id="ARBA00023098"/>
    </source>
</evidence>
<evidence type="ECO:0000256" key="1">
    <source>
        <dbReference type="ARBA" id="ARBA00004247"/>
    </source>
</evidence>
<comment type="catalytic activity">
    <reaction evidence="22">
        <text>1,3-dihexadecanoyl-2-(9Z-octadecenoyl)glycerol + H2O = 1-hexadecanoyl-2-(9Z-octadecenoyl)-glycerol + hexadecanoate + H(+)</text>
        <dbReference type="Rhea" id="RHEA:40979"/>
        <dbReference type="ChEBI" id="CHEBI:7896"/>
        <dbReference type="ChEBI" id="CHEBI:15377"/>
        <dbReference type="ChEBI" id="CHEBI:15378"/>
        <dbReference type="ChEBI" id="CHEBI:75585"/>
        <dbReference type="ChEBI" id="CHEBI:75688"/>
    </reaction>
    <physiologicalReaction direction="left-to-right" evidence="22">
        <dbReference type="Rhea" id="RHEA:40980"/>
    </physiologicalReaction>
</comment>
<keyword evidence="9" id="KW-1133">Transmembrane helix</keyword>
<reference evidence="45" key="1">
    <citation type="submission" date="2022-11" db="UniProtKB">
        <authorList>
            <consortium name="WormBaseParasite"/>
        </authorList>
    </citation>
    <scope>IDENTIFICATION</scope>
</reference>
<keyword evidence="8" id="KW-0378">Hydrolase</keyword>
<dbReference type="GO" id="GO:0004806">
    <property type="term" value="F:triacylglycerol lipase activity"/>
    <property type="evidence" value="ECO:0007669"/>
    <property type="project" value="UniProtKB-EC"/>
</dbReference>
<comment type="similarity">
    <text evidence="2">Belongs to the 'GDSL' lipolytic enzyme family. Phospholipase B1 subfamily.</text>
</comment>
<comment type="catalytic activity">
    <reaction evidence="35">
        <text>1-hexadecanoyl-sn-glycero-3-phosphocholine + H2O = sn-glycerol 3-phosphocholine + hexadecanoate + H(+)</text>
        <dbReference type="Rhea" id="RHEA:40435"/>
        <dbReference type="ChEBI" id="CHEBI:7896"/>
        <dbReference type="ChEBI" id="CHEBI:15377"/>
        <dbReference type="ChEBI" id="CHEBI:15378"/>
        <dbReference type="ChEBI" id="CHEBI:16870"/>
        <dbReference type="ChEBI" id="CHEBI:72998"/>
    </reaction>
    <physiologicalReaction direction="left-to-right" evidence="35">
        <dbReference type="Rhea" id="RHEA:40436"/>
    </physiologicalReaction>
</comment>
<comment type="catalytic activity">
    <reaction evidence="37">
        <text>1,3-dihexadecanoyl-2-(9Z-octadecenoyl)glycerol + H2O = 1,3-dihexadecanoylglycerol + (9Z)-octadecenoate + H(+)</text>
        <dbReference type="Rhea" id="RHEA:40983"/>
        <dbReference type="ChEBI" id="CHEBI:15377"/>
        <dbReference type="ChEBI" id="CHEBI:15378"/>
        <dbReference type="ChEBI" id="CHEBI:30823"/>
        <dbReference type="ChEBI" id="CHEBI:75688"/>
        <dbReference type="ChEBI" id="CHEBI:77619"/>
    </reaction>
    <physiologicalReaction direction="left-to-right" evidence="37">
        <dbReference type="Rhea" id="RHEA:40984"/>
    </physiologicalReaction>
</comment>
<dbReference type="WBParaSite" id="PSAMB.scaffold183size68339.g3087.t1">
    <property type="protein sequence ID" value="PSAMB.scaffold183size68339.g3087.t1"/>
    <property type="gene ID" value="PSAMB.scaffold183size68339.g3087"/>
</dbReference>
<evidence type="ECO:0000256" key="35">
    <source>
        <dbReference type="ARBA" id="ARBA00048656"/>
    </source>
</evidence>
<evidence type="ECO:0000256" key="17">
    <source>
        <dbReference type="ARBA" id="ARBA00031182"/>
    </source>
</evidence>
<comment type="catalytic activity">
    <reaction evidence="27">
        <text>a 1-O-alkyl-2-acyl-sn-glycero-3-phosphocholine + H2O = a 1-O-alkyl-sn-glycero-3-phosphocholine + a fatty acid + H(+)</text>
        <dbReference type="Rhea" id="RHEA:36231"/>
        <dbReference type="ChEBI" id="CHEBI:15377"/>
        <dbReference type="ChEBI" id="CHEBI:15378"/>
        <dbReference type="ChEBI" id="CHEBI:28868"/>
        <dbReference type="ChEBI" id="CHEBI:30909"/>
        <dbReference type="ChEBI" id="CHEBI:36702"/>
        <dbReference type="EC" id="3.1.1.4"/>
    </reaction>
    <physiologicalReaction direction="left-to-right" evidence="27">
        <dbReference type="Rhea" id="RHEA:36232"/>
    </physiologicalReaction>
</comment>
<evidence type="ECO:0000256" key="43">
    <source>
        <dbReference type="SAM" id="SignalP"/>
    </source>
</evidence>
<sequence length="383" mass="42329">MMQGGIIRAFFAFLVSTCLSTSLGALRDAGYKQFDCPGAMEPSKMIPLSAHAVRPADIKVIAGIGDSLTAGNGAGATSFIDVIKQYRGLAFTIGGDKGLENHVTIPNILLKFNPTLIGQSHGVGRVDEANKTQLNVAFPGAKSKDLPREAQELVRKIITHRRINALTDWKLITIFIGANDICFMCQESKKKSLSIQNYEKNLRQAIQILHAGLTRVIVNIVGMFQMQILRIIHNKEHKCKGYHEMICDCAVVKSFDMGAACRSYQKAEMDLQTEALFEDREDFTVVLQPYLFDTDAPPLTSEGKVDLSFFAEDCLHFSQYGHSVAAKGLWNNMMQPVDSKSTSMNLTNAAAIPLMCPDSSCPFIRTKKNSEDCEHYMKDSVMS</sequence>
<comment type="catalytic activity">
    <reaction evidence="33">
        <text>a 1-acyl-sn-glycero-3-phosphocholine + H2O = sn-glycerol 3-phosphocholine + a fatty acid + H(+)</text>
        <dbReference type="Rhea" id="RHEA:15177"/>
        <dbReference type="ChEBI" id="CHEBI:15377"/>
        <dbReference type="ChEBI" id="CHEBI:15378"/>
        <dbReference type="ChEBI" id="CHEBI:16870"/>
        <dbReference type="ChEBI" id="CHEBI:28868"/>
        <dbReference type="ChEBI" id="CHEBI:58168"/>
        <dbReference type="EC" id="3.1.1.5"/>
    </reaction>
    <physiologicalReaction direction="left-to-right" evidence="33">
        <dbReference type="Rhea" id="RHEA:15178"/>
    </physiologicalReaction>
</comment>
<evidence type="ECO:0000256" key="9">
    <source>
        <dbReference type="ARBA" id="ARBA00022989"/>
    </source>
</evidence>
<dbReference type="AlphaFoldDB" id="A0A914VD14"/>
<evidence type="ECO:0000256" key="33">
    <source>
        <dbReference type="ARBA" id="ARBA00048454"/>
    </source>
</evidence>
<accession>A0A914VD14</accession>